<accession>W4JZW2</accession>
<evidence type="ECO:0000313" key="3">
    <source>
        <dbReference type="Proteomes" id="UP000030671"/>
    </source>
</evidence>
<protein>
    <submittedName>
        <fullName evidence="2">Uncharacterized protein</fullName>
    </submittedName>
</protein>
<dbReference type="RefSeq" id="XP_009548955.1">
    <property type="nucleotide sequence ID" value="XM_009550660.1"/>
</dbReference>
<organism evidence="2 3">
    <name type="scientific">Heterobasidion irregulare (strain TC 32-1)</name>
    <dbReference type="NCBI Taxonomy" id="747525"/>
    <lineage>
        <taxon>Eukaryota</taxon>
        <taxon>Fungi</taxon>
        <taxon>Dikarya</taxon>
        <taxon>Basidiomycota</taxon>
        <taxon>Agaricomycotina</taxon>
        <taxon>Agaricomycetes</taxon>
        <taxon>Russulales</taxon>
        <taxon>Bondarzewiaceae</taxon>
        <taxon>Heterobasidion</taxon>
        <taxon>Heterobasidion annosum species complex</taxon>
    </lineage>
</organism>
<feature type="compositionally biased region" description="Basic residues" evidence="1">
    <location>
        <begin position="1"/>
        <end position="13"/>
    </location>
</feature>
<dbReference type="AlphaFoldDB" id="W4JZW2"/>
<dbReference type="InParanoid" id="W4JZW2"/>
<feature type="region of interest" description="Disordered" evidence="1">
    <location>
        <begin position="1"/>
        <end position="25"/>
    </location>
</feature>
<dbReference type="HOGENOM" id="CLU_2740334_0_0_1"/>
<dbReference type="EMBL" id="KI925461">
    <property type="protein sequence ID" value="ETW78630.1"/>
    <property type="molecule type" value="Genomic_DNA"/>
</dbReference>
<reference evidence="2 3" key="1">
    <citation type="journal article" date="2012" name="New Phytol.">
        <title>Insight into trade-off between wood decay and parasitism from the genome of a fungal forest pathogen.</title>
        <authorList>
            <person name="Olson A."/>
            <person name="Aerts A."/>
            <person name="Asiegbu F."/>
            <person name="Belbahri L."/>
            <person name="Bouzid O."/>
            <person name="Broberg A."/>
            <person name="Canback B."/>
            <person name="Coutinho P.M."/>
            <person name="Cullen D."/>
            <person name="Dalman K."/>
            <person name="Deflorio G."/>
            <person name="van Diepen L.T."/>
            <person name="Dunand C."/>
            <person name="Duplessis S."/>
            <person name="Durling M."/>
            <person name="Gonthier P."/>
            <person name="Grimwood J."/>
            <person name="Fossdal C.G."/>
            <person name="Hansson D."/>
            <person name="Henrissat B."/>
            <person name="Hietala A."/>
            <person name="Himmelstrand K."/>
            <person name="Hoffmeister D."/>
            <person name="Hogberg N."/>
            <person name="James T.Y."/>
            <person name="Karlsson M."/>
            <person name="Kohler A."/>
            <person name="Kues U."/>
            <person name="Lee Y.H."/>
            <person name="Lin Y.C."/>
            <person name="Lind M."/>
            <person name="Lindquist E."/>
            <person name="Lombard V."/>
            <person name="Lucas S."/>
            <person name="Lunden K."/>
            <person name="Morin E."/>
            <person name="Murat C."/>
            <person name="Park J."/>
            <person name="Raffaello T."/>
            <person name="Rouze P."/>
            <person name="Salamov A."/>
            <person name="Schmutz J."/>
            <person name="Solheim H."/>
            <person name="Stahlberg J."/>
            <person name="Velez H."/>
            <person name="de Vries R.P."/>
            <person name="Wiebenga A."/>
            <person name="Woodward S."/>
            <person name="Yakovlev I."/>
            <person name="Garbelotto M."/>
            <person name="Martin F."/>
            <person name="Grigoriev I.V."/>
            <person name="Stenlid J."/>
        </authorList>
    </citation>
    <scope>NUCLEOTIDE SEQUENCE [LARGE SCALE GENOMIC DNA]</scope>
    <source>
        <strain evidence="2 3">TC 32-1</strain>
    </source>
</reference>
<evidence type="ECO:0000256" key="1">
    <source>
        <dbReference type="SAM" id="MobiDB-lite"/>
    </source>
</evidence>
<keyword evidence="3" id="KW-1185">Reference proteome</keyword>
<evidence type="ECO:0000313" key="2">
    <source>
        <dbReference type="EMBL" id="ETW78630.1"/>
    </source>
</evidence>
<proteinExistence type="predicted"/>
<dbReference type="Proteomes" id="UP000030671">
    <property type="component" value="Unassembled WGS sequence"/>
</dbReference>
<name>W4JZW2_HETIT</name>
<gene>
    <name evidence="2" type="ORF">HETIRDRAFT_453253</name>
</gene>
<dbReference type="KEGG" id="hir:HETIRDRAFT_453253"/>
<sequence length="71" mass="8058">MGPGKHQSRRAGHNQRELYRPSFSTLFPKKVAPAIEDDIDSTQDKDGTMFRRRTLRVAAMGVDKISPRHPP</sequence>
<dbReference type="GeneID" id="20676358"/>